<dbReference type="EMBL" id="JBDODL010004801">
    <property type="protein sequence ID" value="MES1923129.1"/>
    <property type="molecule type" value="Genomic_DNA"/>
</dbReference>
<evidence type="ECO:0000313" key="2">
    <source>
        <dbReference type="Proteomes" id="UP001439008"/>
    </source>
</evidence>
<accession>A0ABV2AUI3</accession>
<proteinExistence type="predicted"/>
<evidence type="ECO:0000313" key="1">
    <source>
        <dbReference type="EMBL" id="MES1923129.1"/>
    </source>
</evidence>
<gene>
    <name evidence="1" type="ORF">MHBO_004671</name>
</gene>
<sequence length="73" mass="8419">MMASLYSKEDPYFLVYFSVDKSIHLLPKKRISFEDESELSVKVLFETSNLQDDGTEVIEDLPYDGKIFFSGSK</sequence>
<organism evidence="1 2">
    <name type="scientific">Bonamia ostreae</name>
    <dbReference type="NCBI Taxonomy" id="126728"/>
    <lineage>
        <taxon>Eukaryota</taxon>
        <taxon>Sar</taxon>
        <taxon>Rhizaria</taxon>
        <taxon>Endomyxa</taxon>
        <taxon>Ascetosporea</taxon>
        <taxon>Haplosporida</taxon>
        <taxon>Bonamia</taxon>
    </lineage>
</organism>
<comment type="caution">
    <text evidence="1">The sequence shown here is derived from an EMBL/GenBank/DDBJ whole genome shotgun (WGS) entry which is preliminary data.</text>
</comment>
<name>A0ABV2AUI3_9EUKA</name>
<keyword evidence="2" id="KW-1185">Reference proteome</keyword>
<protein>
    <submittedName>
        <fullName evidence="1">Uncharacterized protein</fullName>
    </submittedName>
</protein>
<dbReference type="Proteomes" id="UP001439008">
    <property type="component" value="Unassembled WGS sequence"/>
</dbReference>
<reference evidence="1 2" key="1">
    <citation type="journal article" date="2024" name="BMC Biol.">
        <title>Comparative genomics of Ascetosporea gives new insight into the evolutionary basis for animal parasitism in Rhizaria.</title>
        <authorList>
            <person name="Hiltunen Thoren M."/>
            <person name="Onut-Brannstrom I."/>
            <person name="Alfjorden A."/>
            <person name="Peckova H."/>
            <person name="Swords F."/>
            <person name="Hooper C."/>
            <person name="Holzer A.S."/>
            <person name="Bass D."/>
            <person name="Burki F."/>
        </authorList>
    </citation>
    <scope>NUCLEOTIDE SEQUENCE [LARGE SCALE GENOMIC DNA]</scope>
    <source>
        <strain evidence="1">20-A016</strain>
    </source>
</reference>